<reference evidence="1 2" key="1">
    <citation type="journal article" date="2014" name="Mol. Biol. Evol.">
        <title>Massive expansion of Ubiquitination-related gene families within the Chlamydiae.</title>
        <authorList>
            <person name="Domman D."/>
            <person name="Collingro A."/>
            <person name="Lagkouvardos I."/>
            <person name="Gehre L."/>
            <person name="Weinmaier T."/>
            <person name="Rattei T."/>
            <person name="Subtil A."/>
            <person name="Horn M."/>
        </authorList>
    </citation>
    <scope>NUCLEOTIDE SEQUENCE [LARGE SCALE GENOMIC DNA]</scope>
    <source>
        <strain evidence="1 2">EI2</strain>
    </source>
</reference>
<gene>
    <name evidence="1" type="ORF">DB44_FO00020</name>
</gene>
<dbReference type="AlphaFoldDB" id="A0A0C1GZ07"/>
<organism evidence="1 2">
    <name type="scientific">Candidatus Protochlamydia amoebophila</name>
    <dbReference type="NCBI Taxonomy" id="362787"/>
    <lineage>
        <taxon>Bacteria</taxon>
        <taxon>Pseudomonadati</taxon>
        <taxon>Chlamydiota</taxon>
        <taxon>Chlamydiia</taxon>
        <taxon>Parachlamydiales</taxon>
        <taxon>Parachlamydiaceae</taxon>
        <taxon>Candidatus Protochlamydia</taxon>
    </lineage>
</organism>
<accession>A0A0C1GZ07</accession>
<dbReference type="EMBL" id="JSAN01000135">
    <property type="protein sequence ID" value="KIC70824.1"/>
    <property type="molecule type" value="Genomic_DNA"/>
</dbReference>
<evidence type="ECO:0000313" key="1">
    <source>
        <dbReference type="EMBL" id="KIC70824.1"/>
    </source>
</evidence>
<protein>
    <submittedName>
        <fullName evidence="1">Uncharacterized protein</fullName>
    </submittedName>
</protein>
<name>A0A0C1GZ07_9BACT</name>
<proteinExistence type="predicted"/>
<sequence length="41" mass="5197">MLWKEMQSKPYGGFFLKMRYNKKRIQFFQEQIELLKIEKIK</sequence>
<evidence type="ECO:0000313" key="2">
    <source>
        <dbReference type="Proteomes" id="UP000031465"/>
    </source>
</evidence>
<dbReference type="PATRIC" id="fig|362787.3.peg.1980"/>
<comment type="caution">
    <text evidence="1">The sequence shown here is derived from an EMBL/GenBank/DDBJ whole genome shotgun (WGS) entry which is preliminary data.</text>
</comment>
<dbReference type="Proteomes" id="UP000031465">
    <property type="component" value="Unassembled WGS sequence"/>
</dbReference>